<name>A0A564XZE1_HYMDI</name>
<keyword evidence="2" id="KW-0963">Cytoplasm</keyword>
<protein>
    <recommendedName>
        <fullName evidence="10">Dynein regulatory complex subunit 2</fullName>
    </recommendedName>
    <alternativeName>
        <fullName evidence="11">Coiled-coil domain-containing protein 65</fullName>
    </alternativeName>
</protein>
<keyword evidence="16" id="KW-1185">Reference proteome</keyword>
<organism evidence="15 16">
    <name type="scientific">Hymenolepis diminuta</name>
    <name type="common">Rat tapeworm</name>
    <dbReference type="NCBI Taxonomy" id="6216"/>
    <lineage>
        <taxon>Eukaryota</taxon>
        <taxon>Metazoa</taxon>
        <taxon>Spiralia</taxon>
        <taxon>Lophotrochozoa</taxon>
        <taxon>Platyhelminthes</taxon>
        <taxon>Cestoda</taxon>
        <taxon>Eucestoda</taxon>
        <taxon>Cyclophyllidea</taxon>
        <taxon>Hymenolepididae</taxon>
        <taxon>Hymenolepis</taxon>
    </lineage>
</organism>
<gene>
    <name evidence="15" type="ORF">WMSIL1_LOCUS1359</name>
</gene>
<proteinExistence type="inferred from homology"/>
<keyword evidence="6" id="KW-0206">Cytoskeleton</keyword>
<evidence type="ECO:0000256" key="3">
    <source>
        <dbReference type="ARBA" id="ARBA00022846"/>
    </source>
</evidence>
<accession>A0A564XZE1</accession>
<keyword evidence="4 13" id="KW-0175">Coiled coil</keyword>
<evidence type="ECO:0000256" key="2">
    <source>
        <dbReference type="ARBA" id="ARBA00022490"/>
    </source>
</evidence>
<evidence type="ECO:0000256" key="10">
    <source>
        <dbReference type="ARBA" id="ARBA00040899"/>
    </source>
</evidence>
<evidence type="ECO:0000313" key="16">
    <source>
        <dbReference type="Proteomes" id="UP000321570"/>
    </source>
</evidence>
<dbReference type="GO" id="GO:0070286">
    <property type="term" value="P:axonemal dynein complex assembly"/>
    <property type="evidence" value="ECO:0007669"/>
    <property type="project" value="InterPro"/>
</dbReference>
<dbReference type="GO" id="GO:0005858">
    <property type="term" value="C:axonemal dynein complex"/>
    <property type="evidence" value="ECO:0007669"/>
    <property type="project" value="InterPro"/>
</dbReference>
<keyword evidence="7" id="KW-0966">Cell projection</keyword>
<feature type="domain" description="Dynein regulatory complex protein 1/2 N-terminal" evidence="14">
    <location>
        <begin position="1"/>
        <end position="45"/>
    </location>
</feature>
<dbReference type="Proteomes" id="UP000321570">
    <property type="component" value="Unassembled WGS sequence"/>
</dbReference>
<dbReference type="InterPro" id="IPR039750">
    <property type="entry name" value="DRC1/DRC2"/>
</dbReference>
<dbReference type="GO" id="GO:0003352">
    <property type="term" value="P:regulation of cilium movement"/>
    <property type="evidence" value="ECO:0007669"/>
    <property type="project" value="TreeGrafter"/>
</dbReference>
<evidence type="ECO:0000256" key="5">
    <source>
        <dbReference type="ARBA" id="ARBA00023069"/>
    </source>
</evidence>
<feature type="non-terminal residue" evidence="15">
    <location>
        <position position="1"/>
    </location>
</feature>
<evidence type="ECO:0000256" key="8">
    <source>
        <dbReference type="ARBA" id="ARBA00037841"/>
    </source>
</evidence>
<evidence type="ECO:0000256" key="6">
    <source>
        <dbReference type="ARBA" id="ARBA00023212"/>
    </source>
</evidence>
<dbReference type="PANTHER" id="PTHR21625:SF0">
    <property type="entry name" value="DYNEIN REGULATORY COMPLEX SUBUNIT 2"/>
    <property type="match status" value="1"/>
</dbReference>
<dbReference type="PANTHER" id="PTHR21625">
    <property type="entry name" value="NYD-SP28 PROTEIN"/>
    <property type="match status" value="1"/>
</dbReference>
<evidence type="ECO:0000259" key="14">
    <source>
        <dbReference type="Pfam" id="PF14772"/>
    </source>
</evidence>
<reference evidence="15 16" key="1">
    <citation type="submission" date="2019-07" db="EMBL/GenBank/DDBJ databases">
        <authorList>
            <person name="Jastrzebski P J."/>
            <person name="Paukszto L."/>
            <person name="Jastrzebski P J."/>
        </authorList>
    </citation>
    <scope>NUCLEOTIDE SEQUENCE [LARGE SCALE GENOMIC DNA]</scope>
    <source>
        <strain evidence="15 16">WMS-il1</strain>
    </source>
</reference>
<dbReference type="EMBL" id="CABIJS010000033">
    <property type="protein sequence ID" value="VUZ40405.1"/>
    <property type="molecule type" value="Genomic_DNA"/>
</dbReference>
<comment type="similarity">
    <text evidence="9">Belongs to the DRC2 family.</text>
</comment>
<comment type="subcellular location">
    <subcellularLocation>
        <location evidence="1">Cytoplasm</location>
        <location evidence="1">Cytoskeleton</location>
        <location evidence="1">Flagellum axoneme</location>
    </subcellularLocation>
    <subcellularLocation>
        <location evidence="8">Cytoplasm</location>
        <location evidence="8">Cytoskeleton</location>
        <location evidence="8">Flagellum basal body</location>
    </subcellularLocation>
</comment>
<evidence type="ECO:0000256" key="9">
    <source>
        <dbReference type="ARBA" id="ARBA00038424"/>
    </source>
</evidence>
<evidence type="ECO:0000313" key="15">
    <source>
        <dbReference type="EMBL" id="VUZ40405.1"/>
    </source>
</evidence>
<comment type="function">
    <text evidence="12">Component of the nexin-dynein regulatory complex (N-DRC), a key regulator of ciliary/flagellar motility which maintains the alignment and integrity of the distal axoneme and regulates microtubule sliding in motile axonemes. Plays a critical role in the assembly of N-DRC and also stabilizes the assembly of multiple inner dynein arms and radial spokes. Coassembles with DRC1 to form a central scaffold needed for assembly of the N-DRC and its attachment to the outer doublet microtubules.</text>
</comment>
<keyword evidence="5" id="KW-0969">Cilium</keyword>
<evidence type="ECO:0000256" key="4">
    <source>
        <dbReference type="ARBA" id="ARBA00023054"/>
    </source>
</evidence>
<dbReference type="AlphaFoldDB" id="A0A564XZE1"/>
<feature type="non-terminal residue" evidence="15">
    <location>
        <position position="411"/>
    </location>
</feature>
<evidence type="ECO:0000256" key="1">
    <source>
        <dbReference type="ARBA" id="ARBA00004611"/>
    </source>
</evidence>
<evidence type="ECO:0000256" key="7">
    <source>
        <dbReference type="ARBA" id="ARBA00023273"/>
    </source>
</evidence>
<evidence type="ECO:0000256" key="12">
    <source>
        <dbReference type="ARBA" id="ARBA00045865"/>
    </source>
</evidence>
<evidence type="ECO:0000256" key="13">
    <source>
        <dbReference type="SAM" id="Coils"/>
    </source>
</evidence>
<sequence length="411" mass="48627">KDIEILRSTFERINDRKDDVLQTLVLNLAQSEEQYMMALRGHLQSLDSFVDIQNERLEKMKHSFDTELSMMKREYEAEKAYMINRHRQQIDELKDIYVAFDRYILQKEQTARSEYGNIRDGMKNKLIEDKHALRMRLEKKVESIWAEFNNLRTSYLKSTEERRTYYDDLQKRNVQEMKDIANQVSLIQTLTDAIAAEKARINSLNDEFTEKNRLLREEVESLSSQLMDLKKMVNRLKDQQRYKLTKMLKISNNVQKSLAEMVKEVNIIIGLGEICRQFECKEEKIWPFPASCLSQEDESLLKENEEALVNKEFESIQKAYEPLDMFWRRFSKVQLDKLALLKERQMLEKENLYLKSAIAQYLENLSVNEKVMSQPNNLFIVNGKRSLVINPATKNGRRRPAAEIRVDGTLI</sequence>
<evidence type="ECO:0000256" key="11">
    <source>
        <dbReference type="ARBA" id="ARBA00041517"/>
    </source>
</evidence>
<dbReference type="Pfam" id="PF14772">
    <property type="entry name" value="NYD-SP28"/>
    <property type="match status" value="1"/>
</dbReference>
<feature type="coiled-coil region" evidence="13">
    <location>
        <begin position="187"/>
        <end position="239"/>
    </location>
</feature>
<dbReference type="GO" id="GO:0060285">
    <property type="term" value="P:cilium-dependent cell motility"/>
    <property type="evidence" value="ECO:0007669"/>
    <property type="project" value="TreeGrafter"/>
</dbReference>
<keyword evidence="3" id="KW-0282">Flagellum</keyword>
<dbReference type="InterPro" id="IPR039505">
    <property type="entry name" value="DRC1/2_N"/>
</dbReference>